<feature type="region of interest" description="Disordered" evidence="1">
    <location>
        <begin position="1"/>
        <end position="26"/>
    </location>
</feature>
<organism evidence="2 3">
    <name type="scientific">Mycena albidolilacea</name>
    <dbReference type="NCBI Taxonomy" id="1033008"/>
    <lineage>
        <taxon>Eukaryota</taxon>
        <taxon>Fungi</taxon>
        <taxon>Dikarya</taxon>
        <taxon>Basidiomycota</taxon>
        <taxon>Agaricomycotina</taxon>
        <taxon>Agaricomycetes</taxon>
        <taxon>Agaricomycetidae</taxon>
        <taxon>Agaricales</taxon>
        <taxon>Marasmiineae</taxon>
        <taxon>Mycenaceae</taxon>
        <taxon>Mycena</taxon>
    </lineage>
</organism>
<evidence type="ECO:0000256" key="1">
    <source>
        <dbReference type="SAM" id="MobiDB-lite"/>
    </source>
</evidence>
<dbReference type="Proteomes" id="UP001218218">
    <property type="component" value="Unassembled WGS sequence"/>
</dbReference>
<dbReference type="EMBL" id="JARIHO010000040">
    <property type="protein sequence ID" value="KAJ7327839.1"/>
    <property type="molecule type" value="Genomic_DNA"/>
</dbReference>
<reference evidence="2" key="1">
    <citation type="submission" date="2023-03" db="EMBL/GenBank/DDBJ databases">
        <title>Massive genome expansion in bonnet fungi (Mycena s.s.) driven by repeated elements and novel gene families across ecological guilds.</title>
        <authorList>
            <consortium name="Lawrence Berkeley National Laboratory"/>
            <person name="Harder C.B."/>
            <person name="Miyauchi S."/>
            <person name="Viragh M."/>
            <person name="Kuo A."/>
            <person name="Thoen E."/>
            <person name="Andreopoulos B."/>
            <person name="Lu D."/>
            <person name="Skrede I."/>
            <person name="Drula E."/>
            <person name="Henrissat B."/>
            <person name="Morin E."/>
            <person name="Kohler A."/>
            <person name="Barry K."/>
            <person name="LaButti K."/>
            <person name="Morin E."/>
            <person name="Salamov A."/>
            <person name="Lipzen A."/>
            <person name="Mereny Z."/>
            <person name="Hegedus B."/>
            <person name="Baldrian P."/>
            <person name="Stursova M."/>
            <person name="Weitz H."/>
            <person name="Taylor A."/>
            <person name="Grigoriev I.V."/>
            <person name="Nagy L.G."/>
            <person name="Martin F."/>
            <person name="Kauserud H."/>
        </authorList>
    </citation>
    <scope>NUCLEOTIDE SEQUENCE</scope>
    <source>
        <strain evidence="2">CBHHK002</strain>
    </source>
</reference>
<gene>
    <name evidence="2" type="ORF">DFH08DRAFT_967639</name>
</gene>
<protein>
    <submittedName>
        <fullName evidence="2">Uncharacterized protein</fullName>
    </submittedName>
</protein>
<keyword evidence="3" id="KW-1185">Reference proteome</keyword>
<name>A0AAD6ZKN9_9AGAR</name>
<proteinExistence type="predicted"/>
<comment type="caution">
    <text evidence="2">The sequence shown here is derived from an EMBL/GenBank/DDBJ whole genome shotgun (WGS) entry which is preliminary data.</text>
</comment>
<sequence>MNAGYNVDTPPRPVSTGTPRPVPMHGGRMANRTQREFSHWVVQKHDERLSHWLSAPHDVLLAGRVSFVFAYGKGRLVDYAGELRLFIIKVFEHIIDLTNELNTFDGTSTLIARPRSVCEAYADRKMQKTQITGRLKYILDLRNAAQRSIADTLEASQNIWLFLCANVRQNPLKTA</sequence>
<dbReference type="AlphaFoldDB" id="A0AAD6ZKN9"/>
<evidence type="ECO:0000313" key="2">
    <source>
        <dbReference type="EMBL" id="KAJ7327839.1"/>
    </source>
</evidence>
<evidence type="ECO:0000313" key="3">
    <source>
        <dbReference type="Proteomes" id="UP001218218"/>
    </source>
</evidence>
<accession>A0AAD6ZKN9</accession>